<organism evidence="3 4">
    <name type="scientific">Saitozyma podzolica</name>
    <dbReference type="NCBI Taxonomy" id="1890683"/>
    <lineage>
        <taxon>Eukaryota</taxon>
        <taxon>Fungi</taxon>
        <taxon>Dikarya</taxon>
        <taxon>Basidiomycota</taxon>
        <taxon>Agaricomycotina</taxon>
        <taxon>Tremellomycetes</taxon>
        <taxon>Tremellales</taxon>
        <taxon>Trimorphomycetaceae</taxon>
        <taxon>Saitozyma</taxon>
    </lineage>
</organism>
<keyword evidence="4" id="KW-1185">Reference proteome</keyword>
<dbReference type="InterPro" id="IPR051380">
    <property type="entry name" value="pH-response_reg_palI/RIM9"/>
</dbReference>
<name>A0A427YCI3_9TREE</name>
<evidence type="ECO:0000313" key="3">
    <source>
        <dbReference type="EMBL" id="RSH88657.1"/>
    </source>
</evidence>
<proteinExistence type="predicted"/>
<keyword evidence="2" id="KW-0472">Membrane</keyword>
<evidence type="ECO:0000256" key="1">
    <source>
        <dbReference type="SAM" id="MobiDB-lite"/>
    </source>
</evidence>
<dbReference type="AlphaFoldDB" id="A0A427YCI3"/>
<protein>
    <recommendedName>
        <fullName evidence="5">Pali-domain-containing protein</fullName>
    </recommendedName>
</protein>
<reference evidence="3 4" key="1">
    <citation type="submission" date="2018-11" db="EMBL/GenBank/DDBJ databases">
        <title>Genome sequence of Saitozyma podzolica DSM 27192.</title>
        <authorList>
            <person name="Aliyu H."/>
            <person name="Gorte O."/>
            <person name="Ochsenreither K."/>
        </authorList>
    </citation>
    <scope>NUCLEOTIDE SEQUENCE [LARGE SCALE GENOMIC DNA]</scope>
    <source>
        <strain evidence="3 4">DSM 27192</strain>
    </source>
</reference>
<feature type="compositionally biased region" description="Polar residues" evidence="1">
    <location>
        <begin position="484"/>
        <end position="497"/>
    </location>
</feature>
<evidence type="ECO:0000313" key="4">
    <source>
        <dbReference type="Proteomes" id="UP000279259"/>
    </source>
</evidence>
<dbReference type="STRING" id="1890683.A0A427YCI3"/>
<dbReference type="PANTHER" id="PTHR28013">
    <property type="entry name" value="PROTEIN DCV1-RELATED"/>
    <property type="match status" value="1"/>
</dbReference>
<feature type="region of interest" description="Disordered" evidence="1">
    <location>
        <begin position="466"/>
        <end position="576"/>
    </location>
</feature>
<dbReference type="EMBL" id="RSCD01000016">
    <property type="protein sequence ID" value="RSH88657.1"/>
    <property type="molecule type" value="Genomic_DNA"/>
</dbReference>
<feature type="region of interest" description="Disordered" evidence="1">
    <location>
        <begin position="357"/>
        <end position="447"/>
    </location>
</feature>
<dbReference type="PANTHER" id="PTHR28013:SF4">
    <property type="entry name" value="MARVEL DOMAIN-CONTAINING PROTEIN"/>
    <property type="match status" value="1"/>
</dbReference>
<feature type="region of interest" description="Disordered" evidence="1">
    <location>
        <begin position="241"/>
        <end position="267"/>
    </location>
</feature>
<comment type="caution">
    <text evidence="3">The sequence shown here is derived from an EMBL/GenBank/DDBJ whole genome shotgun (WGS) entry which is preliminary data.</text>
</comment>
<dbReference type="InterPro" id="IPR009571">
    <property type="entry name" value="SUR7/Rim9-like_fungi"/>
</dbReference>
<dbReference type="GO" id="GO:0005886">
    <property type="term" value="C:plasma membrane"/>
    <property type="evidence" value="ECO:0007669"/>
    <property type="project" value="InterPro"/>
</dbReference>
<keyword evidence="2" id="KW-1133">Transmembrane helix</keyword>
<feature type="transmembrane region" description="Helical" evidence="2">
    <location>
        <begin position="170"/>
        <end position="195"/>
    </location>
</feature>
<accession>A0A427YCI3</accession>
<gene>
    <name evidence="3" type="ORF">EHS25_002884</name>
</gene>
<dbReference type="OrthoDB" id="3365245at2759"/>
<dbReference type="Pfam" id="PF06687">
    <property type="entry name" value="SUR7"/>
    <property type="match status" value="1"/>
</dbReference>
<feature type="transmembrane region" description="Helical" evidence="2">
    <location>
        <begin position="12"/>
        <end position="32"/>
    </location>
</feature>
<dbReference type="GO" id="GO:0032153">
    <property type="term" value="C:cell division site"/>
    <property type="evidence" value="ECO:0007669"/>
    <property type="project" value="TreeGrafter"/>
</dbReference>
<feature type="compositionally biased region" description="Low complexity" evidence="1">
    <location>
        <begin position="424"/>
        <end position="433"/>
    </location>
</feature>
<feature type="transmembrane region" description="Helical" evidence="2">
    <location>
        <begin position="97"/>
        <end position="122"/>
    </location>
</feature>
<keyword evidence="2" id="KW-0812">Transmembrane</keyword>
<dbReference type="Proteomes" id="UP000279259">
    <property type="component" value="Unassembled WGS sequence"/>
</dbReference>
<feature type="transmembrane region" description="Helical" evidence="2">
    <location>
        <begin position="129"/>
        <end position="158"/>
    </location>
</feature>
<sequence length="576" mass="60953">MGVRYRSATPGTLLCLAATILLAIVSFNTPLLKSLYFLSASYSSGQYAGTLKLGTLGYCLDDNGSETCVGPTVGYEFNPNDLLGVSVFNIPETITKYLTYTLILHVVALGFAVLATIFGLLSHISTLSLLCFPTCMASLASTFSLIALIFDLVIFYIAKARIDAVSGASASVGICVWLTLAAWLLCGFAGCAYGIGRCCVGSRSRQESGDPKGGNQGYYGGNNGADEMRLHAIRDEQARKKEQGLPSFQELERTPLTNGDDGTEDKYLVEEERTMPGGLRRDGSVLQGVGMGYGRRTPANAYAAPYAPGLTRRQSGSTLAGPGAAGVGAGGAGIEQPEPAYNYYDQGQQQDYYGHAYSDPYAQRSPQQSYSDPYQQGYSDQYGSSQPQPQQYGEHNYRTTPSPMPMPVASGQPAHGYGSGNAGYSGAASSESYDPGPRVSQASHDAYDGYDDGLGAIGMAAQTGAGRHERDYTGQTFGGVDHQGYSNNQIYGNQNQIHAPAPQHLVNPHGGNNLLRSPMSPGSDVGGQRNMVVGHQLAPHDENDGDDTASGRPPSYGAVAGGYTTQAMPEKSGYAR</sequence>
<dbReference type="GO" id="GO:0035838">
    <property type="term" value="C:growing cell tip"/>
    <property type="evidence" value="ECO:0007669"/>
    <property type="project" value="TreeGrafter"/>
</dbReference>
<evidence type="ECO:0008006" key="5">
    <source>
        <dbReference type="Google" id="ProtNLM"/>
    </source>
</evidence>
<feature type="compositionally biased region" description="Low complexity" evidence="1">
    <location>
        <begin position="365"/>
        <end position="393"/>
    </location>
</feature>
<evidence type="ECO:0000256" key="2">
    <source>
        <dbReference type="SAM" id="Phobius"/>
    </source>
</evidence>